<feature type="compositionally biased region" description="Polar residues" evidence="4">
    <location>
        <begin position="90"/>
        <end position="108"/>
    </location>
</feature>
<feature type="region of interest" description="Disordered" evidence="4">
    <location>
        <begin position="183"/>
        <end position="207"/>
    </location>
</feature>
<dbReference type="AlphaFoldDB" id="B9WET7"/>
<accession>B9WET7</accession>
<dbReference type="InterPro" id="IPR032675">
    <property type="entry name" value="LRR_dom_sf"/>
</dbReference>
<dbReference type="GO" id="GO:0031028">
    <property type="term" value="P:septation initiation signaling"/>
    <property type="evidence" value="ECO:0007669"/>
    <property type="project" value="TreeGrafter"/>
</dbReference>
<feature type="region of interest" description="Disordered" evidence="4">
    <location>
        <begin position="1"/>
        <end position="160"/>
    </location>
</feature>
<name>B9WET7_CANDC</name>
<feature type="region of interest" description="Disordered" evidence="4">
    <location>
        <begin position="587"/>
        <end position="613"/>
    </location>
</feature>
<feature type="coiled-coil region" evidence="3">
    <location>
        <begin position="493"/>
        <end position="554"/>
    </location>
</feature>
<dbReference type="PROSITE" id="PS51450">
    <property type="entry name" value="LRR"/>
    <property type="match status" value="5"/>
</dbReference>
<dbReference type="GeneID" id="8046824"/>
<feature type="compositionally biased region" description="Low complexity" evidence="4">
    <location>
        <begin position="141"/>
        <end position="160"/>
    </location>
</feature>
<organism evidence="6 7">
    <name type="scientific">Candida dubliniensis (strain CD36 / ATCC MYA-646 / CBS 7987 / NCPF 3949 / NRRL Y-17841)</name>
    <name type="common">Yeast</name>
    <dbReference type="NCBI Taxonomy" id="573826"/>
    <lineage>
        <taxon>Eukaryota</taxon>
        <taxon>Fungi</taxon>
        <taxon>Dikarya</taxon>
        <taxon>Ascomycota</taxon>
        <taxon>Saccharomycotina</taxon>
        <taxon>Pichiomycetes</taxon>
        <taxon>Debaryomycetaceae</taxon>
        <taxon>Candida/Lodderomyces clade</taxon>
        <taxon>Candida</taxon>
    </lineage>
</organism>
<keyword evidence="1" id="KW-0433">Leucine-rich repeat</keyword>
<dbReference type="CGD" id="CAL0000162088">
    <property type="gene designation" value="Cd36_87040"/>
</dbReference>
<feature type="region of interest" description="Disordered" evidence="4">
    <location>
        <begin position="437"/>
        <end position="480"/>
    </location>
</feature>
<dbReference type="SMART" id="SM00369">
    <property type="entry name" value="LRR_TYP"/>
    <property type="match status" value="5"/>
</dbReference>
<dbReference type="KEGG" id="cdu:CD36_87040"/>
<dbReference type="SUPFAM" id="SSF52058">
    <property type="entry name" value="L domain-like"/>
    <property type="match status" value="1"/>
</dbReference>
<evidence type="ECO:0000256" key="1">
    <source>
        <dbReference type="ARBA" id="ARBA00022614"/>
    </source>
</evidence>
<feature type="compositionally biased region" description="Gly residues" evidence="4">
    <location>
        <begin position="590"/>
        <end position="605"/>
    </location>
</feature>
<dbReference type="HOGENOM" id="CLU_270310_0_0_1"/>
<sequence length="1205" mass="135492">MSQSMPISKSTDIDLNVHEDSSNSDNSGSTTKTSGHEIVDTSKVPNGNEPFEYEVNGANGLSILEHSSPEPKRKTTTYQERVSYVPNHDFTGNKSSVFESSPQPSIPNTFKYKSHPNAKTKALGSAKITEETSQEQNGDAQPVPTKQTPNNNNNKENTTPRWMPQVLDEKWNVQDLEDIKFTPSIPMNNNQSGGGGGIGPSPFQDLEIHTGDTMIHNSNVQSVETPGYRRARQEYEKQKGSDMLKSIFPAGPDETNTKDHSTSSTISSMFGTIQKRPEEIKQQMETIKEMRNTKNPESPLKLFGPKYNTYTRNQLAGLVENLKSNKNTPAQNQVAATPSPNSVLSKPPALNLNSRIVNTPPKNIKSFTKTGAYDEKSYLKNAENIFSNLKGKGFKANNNDGVRVVSQATNTSTPKKNITHGDPINFNTDSDYASFTSGYSSDGSDGKEAEQSKNYEVSSDDPQNYTSYTRESNFQSSGVELQRQVSSDGSYTYDEISELSEDATTEIRNINKNENISPETRAHLYSAKIVQNRIPLFEQENQGLRQNLNNKQSQEYITGDISMKSVPGKNGGLNAVKWKTRSQLKLNKGAIGGGGGGTGGTGGTGDPEKITRGTVEPGVDLPLEYDQMIFDPETQQWKSKNETTLNHGTFASIEDLVDNDNHVEITKQPSILKKASFRKSMVPLEVSFHEPNISVQSSISSISKSPIPMMGDITRVSQIQEDSFSESKKRLVSVITEILDLGNTIEPVPWNLVTEIELRNCYLNNVKDLNTLLPNLVSVDLSSNDIKYLTGIPKEIMTLNLSDNRIEDITPFSEYHELQRLTLDKNNLTRVTNLSKNIHLTTLSLASNQIMNIRGIEQLINLRSLNVSDNQLHGKINFKFFNFSNLIELDLSKNNLQEITGLQYLPSLRILNLDDNSLVKFDCKNLRLAKLLIRFNHIRKLDISKLPELRSLKFDGNQLETIEGLENLRGIENISCKSQYKSKVIEQIMKSIQDIRQLDVSGNRHFITFSTFPFLSNLTISAMNLTTIPSDFYLSFPNVQTLNLSFNTLKDISGLTNLKNLRKVYMVNNKLQSHNQIMKGLRGSRDKLKVLDVRLNPCTQTIYPFLFTPSESDDSIDLENADDIEAFFKHYQELDKSQIWATRDEEFLENLKYQDEIDTIETRDIFDCFMVMFFSKLMKLDGVLITDDRRNHLFNIFKELPQKID</sequence>
<dbReference type="RefSeq" id="XP_002419604.1">
    <property type="nucleotide sequence ID" value="XM_002419559.1"/>
</dbReference>
<dbReference type="InterPro" id="IPR052574">
    <property type="entry name" value="CDIRP"/>
</dbReference>
<reference evidence="6 7" key="1">
    <citation type="journal article" date="2009" name="Genome Res.">
        <title>Comparative genomics of the fungal pathogens Candida dubliniensis and Candida albicans.</title>
        <authorList>
            <person name="Jackson A.P."/>
            <person name="Gamble J.A."/>
            <person name="Yeomans T."/>
            <person name="Moran G.P."/>
            <person name="Saunders D."/>
            <person name="Harris D."/>
            <person name="Aslett M."/>
            <person name="Barrell J.F."/>
            <person name="Butler G."/>
            <person name="Citiulo F."/>
            <person name="Coleman D.C."/>
            <person name="de Groot P.W.J."/>
            <person name="Goodwin T.J."/>
            <person name="Quail M.A."/>
            <person name="McQuillan J."/>
            <person name="Munro C.A."/>
            <person name="Pain A."/>
            <person name="Poulter R.T."/>
            <person name="Rajandream M.A."/>
            <person name="Renauld H."/>
            <person name="Spiering M.J."/>
            <person name="Tivey A."/>
            <person name="Gow N.A.R."/>
            <person name="Barrell B."/>
            <person name="Sullivan D.J."/>
            <person name="Berriman M."/>
        </authorList>
    </citation>
    <scope>NUCLEOTIDE SEQUENCE [LARGE SCALE GENOMIC DNA]</scope>
    <source>
        <strain evidence="7">CD36 / ATCC MYA-646 / CBS 7987 / NCPF 3949 / NRRL Y-17841</strain>
    </source>
</reference>
<evidence type="ECO:0000256" key="2">
    <source>
        <dbReference type="ARBA" id="ARBA00022737"/>
    </source>
</evidence>
<dbReference type="VEuPathDB" id="FungiDB:CD36_87040"/>
<dbReference type="GO" id="GO:0035591">
    <property type="term" value="F:signaling adaptor activity"/>
    <property type="evidence" value="ECO:0007669"/>
    <property type="project" value="TreeGrafter"/>
</dbReference>
<dbReference type="Pfam" id="PF13516">
    <property type="entry name" value="LRR_6"/>
    <property type="match status" value="1"/>
</dbReference>
<dbReference type="InterPro" id="IPR003591">
    <property type="entry name" value="Leu-rich_rpt_typical-subtyp"/>
</dbReference>
<dbReference type="OrthoDB" id="7451790at2759"/>
<keyword evidence="2" id="KW-0677">Repeat</keyword>
<feature type="region of interest" description="Disordered" evidence="4">
    <location>
        <begin position="234"/>
        <end position="265"/>
    </location>
</feature>
<dbReference type="PANTHER" id="PTHR47566">
    <property type="match status" value="1"/>
</dbReference>
<dbReference type="PANTHER" id="PTHR47566:SF1">
    <property type="entry name" value="PROTEIN NUD1"/>
    <property type="match status" value="1"/>
</dbReference>
<feature type="compositionally biased region" description="Polar residues" evidence="4">
    <location>
        <begin position="454"/>
        <end position="480"/>
    </location>
</feature>
<evidence type="ECO:0000256" key="4">
    <source>
        <dbReference type="SAM" id="MobiDB-lite"/>
    </source>
</evidence>
<feature type="compositionally biased region" description="Basic and acidic residues" evidence="4">
    <location>
        <begin position="444"/>
        <end position="453"/>
    </location>
</feature>
<evidence type="ECO:0000313" key="6">
    <source>
        <dbReference type="EMBL" id="CAX43199.1"/>
    </source>
</evidence>
<dbReference type="InterPro" id="IPR001611">
    <property type="entry name" value="Leu-rich_rpt"/>
</dbReference>
<evidence type="ECO:0000256" key="3">
    <source>
        <dbReference type="SAM" id="Coils"/>
    </source>
</evidence>
<keyword evidence="7" id="KW-1185">Reference proteome</keyword>
<feature type="compositionally biased region" description="Polar residues" evidence="4">
    <location>
        <begin position="1"/>
        <end position="10"/>
    </location>
</feature>
<dbReference type="Proteomes" id="UP000002605">
    <property type="component" value="Chromosome 3"/>
</dbReference>
<dbReference type="GO" id="GO:0061499">
    <property type="term" value="C:outer plaque of mitotic spindle pole body"/>
    <property type="evidence" value="ECO:0007669"/>
    <property type="project" value="TreeGrafter"/>
</dbReference>
<gene>
    <name evidence="5" type="ordered locus">Cd36_87040</name>
    <name evidence="6" type="ORF">CD36_87040</name>
</gene>
<dbReference type="Gene3D" id="3.80.10.10">
    <property type="entry name" value="Ribonuclease Inhibitor"/>
    <property type="match status" value="3"/>
</dbReference>
<feature type="compositionally biased region" description="Basic and acidic residues" evidence="4">
    <location>
        <begin position="11"/>
        <end position="21"/>
    </location>
</feature>
<dbReference type="eggNOG" id="KOG0531">
    <property type="taxonomic scope" value="Eukaryota"/>
</dbReference>
<dbReference type="Pfam" id="PF13855">
    <property type="entry name" value="LRR_8"/>
    <property type="match status" value="2"/>
</dbReference>
<evidence type="ECO:0000313" key="5">
    <source>
        <dbReference type="CGD" id="CAL0000162088"/>
    </source>
</evidence>
<dbReference type="EMBL" id="FM992690">
    <property type="protein sequence ID" value="CAX43199.1"/>
    <property type="molecule type" value="Genomic_DNA"/>
</dbReference>
<evidence type="ECO:0000313" key="7">
    <source>
        <dbReference type="Proteomes" id="UP000002605"/>
    </source>
</evidence>
<keyword evidence="3" id="KW-0175">Coiled coil</keyword>
<proteinExistence type="predicted"/>
<dbReference type="GO" id="GO:1902412">
    <property type="term" value="P:regulation of mitotic cytokinesis"/>
    <property type="evidence" value="ECO:0007669"/>
    <property type="project" value="TreeGrafter"/>
</dbReference>
<feature type="compositionally biased region" description="Low complexity" evidence="4">
    <location>
        <begin position="23"/>
        <end position="33"/>
    </location>
</feature>
<protein>
    <submittedName>
        <fullName evidence="6">Component of the spindle pole body outer plaque, putative</fullName>
    </submittedName>
</protein>
<dbReference type="SMART" id="SM00365">
    <property type="entry name" value="LRR_SD22"/>
    <property type="match status" value="7"/>
</dbReference>